<dbReference type="EMBL" id="AHEA01000018">
    <property type="protein sequence ID" value="EJQ81899.1"/>
    <property type="molecule type" value="Genomic_DNA"/>
</dbReference>
<organism evidence="1 2">
    <name type="scientific">Bacillus cereus HuA4-10</name>
    <dbReference type="NCBI Taxonomy" id="1053206"/>
    <lineage>
        <taxon>Bacteria</taxon>
        <taxon>Bacillati</taxon>
        <taxon>Bacillota</taxon>
        <taxon>Bacilli</taxon>
        <taxon>Bacillales</taxon>
        <taxon>Bacillaceae</taxon>
        <taxon>Bacillus</taxon>
        <taxon>Bacillus cereus group</taxon>
    </lineage>
</organism>
<reference evidence="1 2" key="1">
    <citation type="submission" date="2012-04" db="EMBL/GenBank/DDBJ databases">
        <title>The Genome Sequence of Bacillus cereus HuA4-10.</title>
        <authorList>
            <consortium name="The Broad Institute Genome Sequencing Platform"/>
            <consortium name="The Broad Institute Genome Sequencing Center for Infectious Disease"/>
            <person name="Feldgarden M."/>
            <person name="Van der Auwera G.A."/>
            <person name="Mahillon J."/>
            <person name="Duprez V."/>
            <person name="Timmery S."/>
            <person name="Mattelet C."/>
            <person name="Dierick K."/>
            <person name="Sun M."/>
            <person name="Yu Z."/>
            <person name="Zhu L."/>
            <person name="Hu X."/>
            <person name="Shank E.B."/>
            <person name="Swiecicka I."/>
            <person name="Hansen B.M."/>
            <person name="Andrup L."/>
            <person name="Young S.K."/>
            <person name="Zeng Q."/>
            <person name="Gargeya S."/>
            <person name="Fitzgerald M."/>
            <person name="Haas B."/>
            <person name="Abouelleil A."/>
            <person name="Alvarado L."/>
            <person name="Arachchi H.M."/>
            <person name="Berlin A."/>
            <person name="Chapman S.B."/>
            <person name="Goldberg J."/>
            <person name="Griggs A."/>
            <person name="Gujja S."/>
            <person name="Hansen M."/>
            <person name="Howarth C."/>
            <person name="Imamovic A."/>
            <person name="Larimer J."/>
            <person name="McCowen C."/>
            <person name="Montmayeur A."/>
            <person name="Murphy C."/>
            <person name="Neiman D."/>
            <person name="Pearson M."/>
            <person name="Priest M."/>
            <person name="Roberts A."/>
            <person name="Saif S."/>
            <person name="Shea T."/>
            <person name="Sisk P."/>
            <person name="Sykes S."/>
            <person name="Wortman J."/>
            <person name="Nusbaum C."/>
            <person name="Birren B."/>
        </authorList>
    </citation>
    <scope>NUCLEOTIDE SEQUENCE [LARGE SCALE GENOMIC DNA]</scope>
    <source>
        <strain evidence="1 2">HuA4-10</strain>
    </source>
</reference>
<comment type="caution">
    <text evidence="1">The sequence shown here is derived from an EMBL/GenBank/DDBJ whole genome shotgun (WGS) entry which is preliminary data.</text>
</comment>
<proteinExistence type="predicted"/>
<sequence length="69" mass="8060">MIPKREMNPAIRPCVIERKMRYIMLGPGEQTMLSETIAKASTVLKLNRPPLILHKFLIVHFIMIEEKKD</sequence>
<gene>
    <name evidence="1" type="ORF">IGC_02138</name>
</gene>
<evidence type="ECO:0000313" key="1">
    <source>
        <dbReference type="EMBL" id="EJQ81899.1"/>
    </source>
</evidence>
<dbReference type="Proteomes" id="UP000006977">
    <property type="component" value="Unassembled WGS sequence"/>
</dbReference>
<accession>J8DZZ4</accession>
<protein>
    <submittedName>
        <fullName evidence="1">Uncharacterized protein</fullName>
    </submittedName>
</protein>
<dbReference type="HOGENOM" id="CLU_2767116_0_0_9"/>
<name>J8DZZ4_BACCE</name>
<dbReference type="AlphaFoldDB" id="J8DZZ4"/>
<dbReference type="PATRIC" id="fig|1053206.3.peg.2172"/>
<evidence type="ECO:0000313" key="2">
    <source>
        <dbReference type="Proteomes" id="UP000006977"/>
    </source>
</evidence>